<evidence type="ECO:0000313" key="12">
    <source>
        <dbReference type="Proteomes" id="UP000604765"/>
    </source>
</evidence>
<keyword evidence="2 8" id="KW-0813">Transport</keyword>
<comment type="similarity">
    <text evidence="8">Belongs to the binding-protein-dependent transport system permease family.</text>
</comment>
<sequence length="271" mass="30261">MPKLIDFKMILTNIPQLLQYLPITLAIVALSMVVGLFLALIIALVRLKKIPGLTQLFTVLVSFIRGTPLLVQLYLSYYGIPIALRYWNYYNHTDYNINNIPAFFFVFIAFAINEAAYNSENIRGALLSVDHGEIEAAESLGMTNFQILRRITIPEALVVALPTLGNQFISLIKGTSLAFVAGVVEMTAEGQIIAGRNFRYFEVYLSLAIIYWVLTVITEVIVRIIEKRINRFRATQNVITAGSKRPSAAQTVAGVQSQPAVSEFRSDQKPV</sequence>
<feature type="transmembrane region" description="Helical" evidence="8">
    <location>
        <begin position="203"/>
        <end position="225"/>
    </location>
</feature>
<evidence type="ECO:0000256" key="2">
    <source>
        <dbReference type="ARBA" id="ARBA00022448"/>
    </source>
</evidence>
<dbReference type="InterPro" id="IPR035906">
    <property type="entry name" value="MetI-like_sf"/>
</dbReference>
<protein>
    <submittedName>
        <fullName evidence="11">Amino acid ABC transporter permease</fullName>
    </submittedName>
</protein>
<evidence type="ECO:0000313" key="11">
    <source>
        <dbReference type="EMBL" id="GHP14751.1"/>
    </source>
</evidence>
<feature type="transmembrane region" description="Helical" evidence="8">
    <location>
        <begin position="57"/>
        <end position="80"/>
    </location>
</feature>
<keyword evidence="5" id="KW-0029">Amino-acid transport</keyword>
<keyword evidence="3" id="KW-1003">Cell membrane</keyword>
<comment type="subcellular location">
    <subcellularLocation>
        <location evidence="1 8">Cell membrane</location>
        <topology evidence="1 8">Multi-pass membrane protein</topology>
    </subcellularLocation>
</comment>
<evidence type="ECO:0000256" key="3">
    <source>
        <dbReference type="ARBA" id="ARBA00022475"/>
    </source>
</evidence>
<keyword evidence="12" id="KW-1185">Reference proteome</keyword>
<dbReference type="NCBIfam" id="TIGR01726">
    <property type="entry name" value="HEQRo_perm_3TM"/>
    <property type="match status" value="1"/>
</dbReference>
<evidence type="ECO:0000256" key="9">
    <source>
        <dbReference type="SAM" id="MobiDB-lite"/>
    </source>
</evidence>
<organism evidence="11 12">
    <name type="scientific">Lentilactobacillus fungorum</name>
    <dbReference type="NCBI Taxonomy" id="2201250"/>
    <lineage>
        <taxon>Bacteria</taxon>
        <taxon>Bacillati</taxon>
        <taxon>Bacillota</taxon>
        <taxon>Bacilli</taxon>
        <taxon>Lactobacillales</taxon>
        <taxon>Lactobacillaceae</taxon>
        <taxon>Lentilactobacillus</taxon>
    </lineage>
</organism>
<feature type="transmembrane region" description="Helical" evidence="8">
    <location>
        <begin position="100"/>
        <end position="117"/>
    </location>
</feature>
<evidence type="ECO:0000259" key="10">
    <source>
        <dbReference type="PROSITE" id="PS50928"/>
    </source>
</evidence>
<evidence type="ECO:0000256" key="1">
    <source>
        <dbReference type="ARBA" id="ARBA00004651"/>
    </source>
</evidence>
<dbReference type="InterPro" id="IPR010065">
    <property type="entry name" value="AA_ABC_transptr_permease_3TM"/>
</dbReference>
<accession>A0ABQ3W214</accession>
<evidence type="ECO:0000256" key="5">
    <source>
        <dbReference type="ARBA" id="ARBA00022970"/>
    </source>
</evidence>
<dbReference type="Proteomes" id="UP000604765">
    <property type="component" value="Unassembled WGS sequence"/>
</dbReference>
<proteinExistence type="inferred from homology"/>
<evidence type="ECO:0000256" key="7">
    <source>
        <dbReference type="ARBA" id="ARBA00023136"/>
    </source>
</evidence>
<dbReference type="Pfam" id="PF00528">
    <property type="entry name" value="BPD_transp_1"/>
    <property type="match status" value="1"/>
</dbReference>
<keyword evidence="4 8" id="KW-0812">Transmembrane</keyword>
<dbReference type="EMBL" id="BNJR01000017">
    <property type="protein sequence ID" value="GHP14751.1"/>
    <property type="molecule type" value="Genomic_DNA"/>
</dbReference>
<feature type="region of interest" description="Disordered" evidence="9">
    <location>
        <begin position="250"/>
        <end position="271"/>
    </location>
</feature>
<dbReference type="SUPFAM" id="SSF161098">
    <property type="entry name" value="MetI-like"/>
    <property type="match status" value="1"/>
</dbReference>
<evidence type="ECO:0000256" key="8">
    <source>
        <dbReference type="RuleBase" id="RU363032"/>
    </source>
</evidence>
<dbReference type="Gene3D" id="1.10.3720.10">
    <property type="entry name" value="MetI-like"/>
    <property type="match status" value="1"/>
</dbReference>
<dbReference type="CDD" id="cd06261">
    <property type="entry name" value="TM_PBP2"/>
    <property type="match status" value="1"/>
</dbReference>
<keyword evidence="6 8" id="KW-1133">Transmembrane helix</keyword>
<name>A0ABQ3W214_9LACO</name>
<dbReference type="InterPro" id="IPR043429">
    <property type="entry name" value="ArtM/GltK/GlnP/TcyL/YhdX-like"/>
</dbReference>
<feature type="transmembrane region" description="Helical" evidence="8">
    <location>
        <begin position="20"/>
        <end position="45"/>
    </location>
</feature>
<evidence type="ECO:0000256" key="4">
    <source>
        <dbReference type="ARBA" id="ARBA00022692"/>
    </source>
</evidence>
<feature type="domain" description="ABC transmembrane type-1" evidence="10">
    <location>
        <begin position="21"/>
        <end position="222"/>
    </location>
</feature>
<reference evidence="11 12" key="1">
    <citation type="journal article" date="2021" name="Int. J. Syst. Evol. Microbiol.">
        <title>Lentilactobacillus fungorum sp. nov., isolated from spent mushroom substrates.</title>
        <authorList>
            <person name="Tohno M."/>
            <person name="Tanizawa Y."/>
            <person name="Kojima Y."/>
            <person name="Sakamoto M."/>
            <person name="Ohkuma M."/>
            <person name="Kobayashi H."/>
        </authorList>
    </citation>
    <scope>NUCLEOTIDE SEQUENCE [LARGE SCALE GENOMIC DNA]</scope>
    <source>
        <strain evidence="11 12">YK48G</strain>
    </source>
</reference>
<dbReference type="PANTHER" id="PTHR30614:SF0">
    <property type="entry name" value="L-CYSTINE TRANSPORT SYSTEM PERMEASE PROTEIN TCYL"/>
    <property type="match status" value="1"/>
</dbReference>
<keyword evidence="7 8" id="KW-0472">Membrane</keyword>
<dbReference type="InterPro" id="IPR000515">
    <property type="entry name" value="MetI-like"/>
</dbReference>
<dbReference type="PANTHER" id="PTHR30614">
    <property type="entry name" value="MEMBRANE COMPONENT OF AMINO ACID ABC TRANSPORTER"/>
    <property type="match status" value="1"/>
</dbReference>
<dbReference type="RefSeq" id="WP_203630737.1">
    <property type="nucleotide sequence ID" value="NZ_BNJR01000017.1"/>
</dbReference>
<feature type="compositionally biased region" description="Polar residues" evidence="9">
    <location>
        <begin position="250"/>
        <end position="260"/>
    </location>
</feature>
<comment type="caution">
    <text evidence="11">The sequence shown here is derived from an EMBL/GenBank/DDBJ whole genome shotgun (WGS) entry which is preliminary data.</text>
</comment>
<evidence type="ECO:0000256" key="6">
    <source>
        <dbReference type="ARBA" id="ARBA00022989"/>
    </source>
</evidence>
<gene>
    <name evidence="11" type="primary">yjgD</name>
    <name evidence="11" type="ORF">YK48G_21760</name>
</gene>
<dbReference type="PROSITE" id="PS50928">
    <property type="entry name" value="ABC_TM1"/>
    <property type="match status" value="1"/>
</dbReference>